<dbReference type="Proteomes" id="UP000433788">
    <property type="component" value="Unassembled WGS sequence"/>
</dbReference>
<dbReference type="InterPro" id="IPR000086">
    <property type="entry name" value="NUDIX_hydrolase_dom"/>
</dbReference>
<dbReference type="Gene3D" id="3.90.79.10">
    <property type="entry name" value="Nucleoside Triphosphate Pyrophosphohydrolase"/>
    <property type="match status" value="1"/>
</dbReference>
<dbReference type="InterPro" id="IPR045121">
    <property type="entry name" value="CoAse"/>
</dbReference>
<dbReference type="CDD" id="cd03426">
    <property type="entry name" value="NUDIX_CoAse_Nudt7"/>
    <property type="match status" value="1"/>
</dbReference>
<protein>
    <submittedName>
        <fullName evidence="9">CoA pyrophosphatase</fullName>
    </submittedName>
</protein>
<dbReference type="PROSITE" id="PS51462">
    <property type="entry name" value="NUDIX"/>
    <property type="match status" value="1"/>
</dbReference>
<dbReference type="PANTHER" id="PTHR12992:SF11">
    <property type="entry name" value="MITOCHONDRIAL COENZYME A DIPHOSPHATASE NUDT8"/>
    <property type="match status" value="1"/>
</dbReference>
<sequence>MNNSKPLVRQAAVLVGLVERPGGDRLILTRRSLALPDHAGQICFPGGVVEPQDRHHTAAALREAQEEVGLDSRFVQVTHQLPRYLTGTGFEVTPVVGRIDPAALLLPCLAEVVEIFEIPVAAVLQRAAYRPFRYPYRGRKRLLWALPYGPYYIWGATAAILVRFRWQMLRQSGRYMLPQDSLAMPSASRVSIRDSS</sequence>
<dbReference type="NCBIfam" id="NF007980">
    <property type="entry name" value="PRK10707.1"/>
    <property type="match status" value="1"/>
</dbReference>
<dbReference type="EMBL" id="WJPP01000001">
    <property type="protein sequence ID" value="MRH77145.1"/>
    <property type="molecule type" value="Genomic_DNA"/>
</dbReference>
<evidence type="ECO:0000256" key="2">
    <source>
        <dbReference type="ARBA" id="ARBA00001946"/>
    </source>
</evidence>
<keyword evidence="4" id="KW-0378">Hydrolase</keyword>
<dbReference type="AlphaFoldDB" id="A0A6N7QKX8"/>
<feature type="domain" description="Nudix hydrolase" evidence="8">
    <location>
        <begin position="8"/>
        <end position="140"/>
    </location>
</feature>
<evidence type="ECO:0000256" key="5">
    <source>
        <dbReference type="ARBA" id="ARBA00022842"/>
    </source>
</evidence>
<keyword evidence="7" id="KW-0472">Membrane</keyword>
<feature type="transmembrane region" description="Helical" evidence="7">
    <location>
        <begin position="142"/>
        <end position="166"/>
    </location>
</feature>
<name>A0A6N7QKX8_9GAMM</name>
<evidence type="ECO:0000256" key="6">
    <source>
        <dbReference type="ARBA" id="ARBA00023211"/>
    </source>
</evidence>
<dbReference type="GO" id="GO:0046872">
    <property type="term" value="F:metal ion binding"/>
    <property type="evidence" value="ECO:0007669"/>
    <property type="project" value="UniProtKB-KW"/>
</dbReference>
<keyword evidence="5" id="KW-0460">Magnesium</keyword>
<evidence type="ECO:0000256" key="4">
    <source>
        <dbReference type="ARBA" id="ARBA00022801"/>
    </source>
</evidence>
<keyword evidence="6" id="KW-0464">Manganese</keyword>
<dbReference type="SUPFAM" id="SSF55811">
    <property type="entry name" value="Nudix"/>
    <property type="match status" value="1"/>
</dbReference>
<comment type="caution">
    <text evidence="9">The sequence shown here is derived from an EMBL/GenBank/DDBJ whole genome shotgun (WGS) entry which is preliminary data.</text>
</comment>
<evidence type="ECO:0000256" key="1">
    <source>
        <dbReference type="ARBA" id="ARBA00001936"/>
    </source>
</evidence>
<dbReference type="GO" id="GO:0010945">
    <property type="term" value="F:coenzyme A diphosphatase activity"/>
    <property type="evidence" value="ECO:0007669"/>
    <property type="project" value="InterPro"/>
</dbReference>
<comment type="cofactor">
    <cofactor evidence="1">
        <name>Mn(2+)</name>
        <dbReference type="ChEBI" id="CHEBI:29035"/>
    </cofactor>
</comment>
<evidence type="ECO:0000259" key="8">
    <source>
        <dbReference type="PROSITE" id="PS51462"/>
    </source>
</evidence>
<dbReference type="InterPro" id="IPR015797">
    <property type="entry name" value="NUDIX_hydrolase-like_dom_sf"/>
</dbReference>
<organism evidence="9 10">
    <name type="scientific">Spiribacter salilacus</name>
    <dbReference type="NCBI Taxonomy" id="2664894"/>
    <lineage>
        <taxon>Bacteria</taxon>
        <taxon>Pseudomonadati</taxon>
        <taxon>Pseudomonadota</taxon>
        <taxon>Gammaproteobacteria</taxon>
        <taxon>Chromatiales</taxon>
        <taxon>Ectothiorhodospiraceae</taxon>
        <taxon>Spiribacter</taxon>
    </lineage>
</organism>
<reference evidence="9 10" key="1">
    <citation type="submission" date="2019-11" db="EMBL/GenBank/DDBJ databases">
        <authorList>
            <person name="Zhang X.Y."/>
        </authorList>
    </citation>
    <scope>NUCLEOTIDE SEQUENCE [LARGE SCALE GENOMIC DNA]</scope>
    <source>
        <strain evidence="9 10">C176</strain>
    </source>
</reference>
<evidence type="ECO:0000256" key="3">
    <source>
        <dbReference type="ARBA" id="ARBA00022723"/>
    </source>
</evidence>
<keyword evidence="3" id="KW-0479">Metal-binding</keyword>
<proteinExistence type="predicted"/>
<keyword evidence="7" id="KW-0812">Transmembrane</keyword>
<comment type="cofactor">
    <cofactor evidence="2">
        <name>Mg(2+)</name>
        <dbReference type="ChEBI" id="CHEBI:18420"/>
    </cofactor>
</comment>
<keyword evidence="7" id="KW-1133">Transmembrane helix</keyword>
<accession>A0A6N7QKX8</accession>
<gene>
    <name evidence="9" type="ORF">GH984_00260</name>
</gene>
<keyword evidence="10" id="KW-1185">Reference proteome</keyword>
<evidence type="ECO:0000313" key="10">
    <source>
        <dbReference type="Proteomes" id="UP000433788"/>
    </source>
</evidence>
<dbReference type="PANTHER" id="PTHR12992">
    <property type="entry name" value="NUDIX HYDROLASE"/>
    <property type="match status" value="1"/>
</dbReference>
<dbReference type="Pfam" id="PF00293">
    <property type="entry name" value="NUDIX"/>
    <property type="match status" value="1"/>
</dbReference>
<evidence type="ECO:0000313" key="9">
    <source>
        <dbReference type="EMBL" id="MRH77145.1"/>
    </source>
</evidence>
<evidence type="ECO:0000256" key="7">
    <source>
        <dbReference type="SAM" id="Phobius"/>
    </source>
</evidence>